<feature type="transmembrane region" description="Helical" evidence="1">
    <location>
        <begin position="103"/>
        <end position="121"/>
    </location>
</feature>
<name>A0A0F9KH77_9ZZZZ</name>
<sequence>MIIKLSRIRLFFSDIKPLLLSHHPNCHYFSDHVYHVGKHKLCIGCFTFYPTVAITIIILALFFDLSMLNLMLMFLFSFIFFIPIILNIFNLTKNEFLKTLSKVSIGIGTGLLIISTILLPLHIIIKISLLIEINFLTGVIAYVRAKHIKEICSKCGYKANWDDCPAMKPIMDNLYEHKFKKLKKNKTKPTFSADSI</sequence>
<keyword evidence="1" id="KW-1133">Transmembrane helix</keyword>
<feature type="transmembrane region" description="Helical" evidence="1">
    <location>
        <begin position="41"/>
        <end position="63"/>
    </location>
</feature>
<organism evidence="2">
    <name type="scientific">marine sediment metagenome</name>
    <dbReference type="NCBI Taxonomy" id="412755"/>
    <lineage>
        <taxon>unclassified sequences</taxon>
        <taxon>metagenomes</taxon>
        <taxon>ecological metagenomes</taxon>
    </lineage>
</organism>
<evidence type="ECO:0000256" key="1">
    <source>
        <dbReference type="SAM" id="Phobius"/>
    </source>
</evidence>
<gene>
    <name evidence="2" type="ORF">LCGC14_1403860</name>
</gene>
<protein>
    <recommendedName>
        <fullName evidence="3">DUF2085 domain-containing protein</fullName>
    </recommendedName>
</protein>
<proteinExistence type="predicted"/>
<dbReference type="EMBL" id="LAZR01009195">
    <property type="protein sequence ID" value="KKM74096.1"/>
    <property type="molecule type" value="Genomic_DNA"/>
</dbReference>
<reference evidence="2" key="1">
    <citation type="journal article" date="2015" name="Nature">
        <title>Complex archaea that bridge the gap between prokaryotes and eukaryotes.</title>
        <authorList>
            <person name="Spang A."/>
            <person name="Saw J.H."/>
            <person name="Jorgensen S.L."/>
            <person name="Zaremba-Niedzwiedzka K."/>
            <person name="Martijn J."/>
            <person name="Lind A.E."/>
            <person name="van Eijk R."/>
            <person name="Schleper C."/>
            <person name="Guy L."/>
            <person name="Ettema T.J."/>
        </authorList>
    </citation>
    <scope>NUCLEOTIDE SEQUENCE</scope>
</reference>
<dbReference type="AlphaFoldDB" id="A0A0F9KH77"/>
<keyword evidence="1" id="KW-0472">Membrane</keyword>
<comment type="caution">
    <text evidence="2">The sequence shown here is derived from an EMBL/GenBank/DDBJ whole genome shotgun (WGS) entry which is preliminary data.</text>
</comment>
<keyword evidence="1" id="KW-0812">Transmembrane</keyword>
<evidence type="ECO:0008006" key="3">
    <source>
        <dbReference type="Google" id="ProtNLM"/>
    </source>
</evidence>
<evidence type="ECO:0000313" key="2">
    <source>
        <dbReference type="EMBL" id="KKM74096.1"/>
    </source>
</evidence>
<feature type="transmembrane region" description="Helical" evidence="1">
    <location>
        <begin position="69"/>
        <end position="91"/>
    </location>
</feature>
<accession>A0A0F9KH77</accession>